<dbReference type="InterPro" id="IPR001789">
    <property type="entry name" value="Sig_transdc_resp-reg_receiver"/>
</dbReference>
<dbReference type="SUPFAM" id="SSF52172">
    <property type="entry name" value="CheY-like"/>
    <property type="match status" value="1"/>
</dbReference>
<evidence type="ECO:0000256" key="2">
    <source>
        <dbReference type="ARBA" id="ARBA00023012"/>
    </source>
</evidence>
<gene>
    <name evidence="5" type="ORF">FAZ19_17790</name>
</gene>
<dbReference type="SMART" id="SM00448">
    <property type="entry name" value="REC"/>
    <property type="match status" value="1"/>
</dbReference>
<dbReference type="RefSeq" id="WP_136822320.1">
    <property type="nucleotide sequence ID" value="NZ_BMJX01000006.1"/>
</dbReference>
<dbReference type="OrthoDB" id="9796457at2"/>
<dbReference type="PANTHER" id="PTHR45339:SF1">
    <property type="entry name" value="HYBRID SIGNAL TRANSDUCTION HISTIDINE KINASE J"/>
    <property type="match status" value="1"/>
</dbReference>
<dbReference type="EMBL" id="SUKA01000006">
    <property type="protein sequence ID" value="TJY63433.1"/>
    <property type="molecule type" value="Genomic_DNA"/>
</dbReference>
<proteinExistence type="predicted"/>
<keyword evidence="2" id="KW-0902">Two-component regulatory system</keyword>
<reference evidence="5 6" key="1">
    <citation type="submission" date="2019-04" db="EMBL/GenBank/DDBJ databases">
        <title>Sphingobacterium olei sp. nov., isolated from oil-contaminated soil.</title>
        <authorList>
            <person name="Liu B."/>
        </authorList>
    </citation>
    <scope>NUCLEOTIDE SEQUENCE [LARGE SCALE GENOMIC DNA]</scope>
    <source>
        <strain evidence="5 6">Y3L14</strain>
    </source>
</reference>
<protein>
    <submittedName>
        <fullName evidence="5">Response regulator</fullName>
    </submittedName>
</protein>
<dbReference type="AlphaFoldDB" id="A0A4U0GWH4"/>
<feature type="domain" description="Response regulatory" evidence="4">
    <location>
        <begin position="6"/>
        <end position="123"/>
    </location>
</feature>
<keyword evidence="1 3" id="KW-0597">Phosphoprotein</keyword>
<evidence type="ECO:0000256" key="3">
    <source>
        <dbReference type="PROSITE-ProRule" id="PRU00169"/>
    </source>
</evidence>
<evidence type="ECO:0000256" key="1">
    <source>
        <dbReference type="ARBA" id="ARBA00022553"/>
    </source>
</evidence>
<name>A0A4U0GWH4_9SPHI</name>
<dbReference type="Pfam" id="PF00072">
    <property type="entry name" value="Response_reg"/>
    <property type="match status" value="1"/>
</dbReference>
<evidence type="ECO:0000313" key="5">
    <source>
        <dbReference type="EMBL" id="TJY63433.1"/>
    </source>
</evidence>
<dbReference type="PANTHER" id="PTHR45339">
    <property type="entry name" value="HYBRID SIGNAL TRANSDUCTION HISTIDINE KINASE J"/>
    <property type="match status" value="1"/>
</dbReference>
<dbReference type="Proteomes" id="UP000309872">
    <property type="component" value="Unassembled WGS sequence"/>
</dbReference>
<evidence type="ECO:0000259" key="4">
    <source>
        <dbReference type="PROSITE" id="PS50110"/>
    </source>
</evidence>
<keyword evidence="6" id="KW-1185">Reference proteome</keyword>
<dbReference type="InterPro" id="IPR011006">
    <property type="entry name" value="CheY-like_superfamily"/>
</dbReference>
<organism evidence="5 6">
    <name type="scientific">Sphingobacterium alkalisoli</name>
    <dbReference type="NCBI Taxonomy" id="1874115"/>
    <lineage>
        <taxon>Bacteria</taxon>
        <taxon>Pseudomonadati</taxon>
        <taxon>Bacteroidota</taxon>
        <taxon>Sphingobacteriia</taxon>
        <taxon>Sphingobacteriales</taxon>
        <taxon>Sphingobacteriaceae</taxon>
        <taxon>Sphingobacterium</taxon>
    </lineage>
</organism>
<dbReference type="GO" id="GO:0000160">
    <property type="term" value="P:phosphorelay signal transduction system"/>
    <property type="evidence" value="ECO:0007669"/>
    <property type="project" value="UniProtKB-KW"/>
</dbReference>
<comment type="caution">
    <text evidence="5">The sequence shown here is derived from an EMBL/GenBank/DDBJ whole genome shotgun (WGS) entry which is preliminary data.</text>
</comment>
<dbReference type="PROSITE" id="PS50110">
    <property type="entry name" value="RESPONSE_REGULATORY"/>
    <property type="match status" value="1"/>
</dbReference>
<sequence>MDKDKLILIIDDDSRNIFALGLALKARGYKSISCFGAAEGIALLQKNKDIRVVLMDMMMPDMDGYEAIKIINASEELKKTPIIAVTAQAMHGDREKCIEAGAWEYISKPIDIDKLIAVIEKVC</sequence>
<dbReference type="Gene3D" id="3.40.50.2300">
    <property type="match status" value="1"/>
</dbReference>
<feature type="modified residue" description="4-aspartylphosphate" evidence="3">
    <location>
        <position position="56"/>
    </location>
</feature>
<accession>A0A4U0GWH4</accession>
<evidence type="ECO:0000313" key="6">
    <source>
        <dbReference type="Proteomes" id="UP000309872"/>
    </source>
</evidence>